<gene>
    <name evidence="1" type="ORF">Cenrod_0955</name>
</gene>
<keyword evidence="2" id="KW-1185">Reference proteome</keyword>
<name>U5N6A5_9BURK</name>
<proteinExistence type="predicted"/>
<evidence type="ECO:0000313" key="1">
    <source>
        <dbReference type="EMBL" id="AGX87056.1"/>
    </source>
</evidence>
<accession>U5N6A5</accession>
<sequence length="72" mass="8704">MEEKMKDINELIKTDPELFDYPDYRGSKYVDPTTRPEFDRLPEYLKQGLLTPEAIETNRRILEGQEKREREK</sequence>
<reference evidence="1 2" key="1">
    <citation type="journal article" date="2013" name="Genome Biol.">
        <title>Genomic analysis reveals key aspects of prokaryotic symbiosis in the phototrophic consortium "Chlorochromatium aggregatum".</title>
        <authorList>
            <person name="Liu Z."/>
            <person name="Muller J."/>
            <person name="Li T."/>
            <person name="Alvey R.M."/>
            <person name="Vogl K."/>
            <person name="Frigaard N.U."/>
            <person name="Rockwell N.C."/>
            <person name="Boyd E.S."/>
            <person name="Tomsho L.P."/>
            <person name="Schuster S.C."/>
            <person name="Henke P."/>
            <person name="Rohde M."/>
            <person name="Overmann J."/>
            <person name="Bryant D.A."/>
        </authorList>
    </citation>
    <scope>NUCLEOTIDE SEQUENCE [LARGE SCALE GENOMIC DNA]</scope>
    <source>
        <strain evidence="1">CR</strain>
    </source>
</reference>
<dbReference type="HOGENOM" id="CLU_2714924_0_0_4"/>
<organism evidence="1 2">
    <name type="scientific">Candidatus Symbiobacter mobilis CR</name>
    <dbReference type="NCBI Taxonomy" id="946483"/>
    <lineage>
        <taxon>Bacteria</taxon>
        <taxon>Pseudomonadati</taxon>
        <taxon>Pseudomonadota</taxon>
        <taxon>Betaproteobacteria</taxon>
        <taxon>Burkholderiales</taxon>
        <taxon>Comamonadaceae</taxon>
    </lineage>
</organism>
<dbReference type="AlphaFoldDB" id="U5N6A5"/>
<dbReference type="EMBL" id="CP004885">
    <property type="protein sequence ID" value="AGX87056.1"/>
    <property type="molecule type" value="Genomic_DNA"/>
</dbReference>
<dbReference type="Proteomes" id="UP000017184">
    <property type="component" value="Chromosome"/>
</dbReference>
<evidence type="ECO:0000313" key="2">
    <source>
        <dbReference type="Proteomes" id="UP000017184"/>
    </source>
</evidence>
<dbReference type="KEGG" id="cbx:Cenrod_0955"/>
<protein>
    <submittedName>
        <fullName evidence="1">Uncharacterized protein</fullName>
    </submittedName>
</protein>